<feature type="transmembrane region" description="Helical" evidence="1">
    <location>
        <begin position="49"/>
        <end position="67"/>
    </location>
</feature>
<reference evidence="4" key="3">
    <citation type="submission" date="2025-04" db="UniProtKB">
        <authorList>
            <consortium name="RefSeq"/>
        </authorList>
    </citation>
    <scope>IDENTIFICATION</scope>
    <source>
        <strain evidence="4">CBS 304.34</strain>
    </source>
</reference>
<name>A0A6A6YFF9_9PEZI</name>
<dbReference type="GeneID" id="54457858"/>
<feature type="transmembrane region" description="Helical" evidence="1">
    <location>
        <begin position="87"/>
        <end position="114"/>
    </location>
</feature>
<dbReference type="Proteomes" id="UP000504636">
    <property type="component" value="Unplaced"/>
</dbReference>
<reference evidence="2 4" key="1">
    <citation type="journal article" date="2020" name="Stud. Mycol.">
        <title>101 Dothideomycetes genomes: a test case for predicting lifestyles and emergence of pathogens.</title>
        <authorList>
            <person name="Haridas S."/>
            <person name="Albert R."/>
            <person name="Binder M."/>
            <person name="Bloem J."/>
            <person name="Labutti K."/>
            <person name="Salamov A."/>
            <person name="Andreopoulos B."/>
            <person name="Baker S."/>
            <person name="Barry K."/>
            <person name="Bills G."/>
            <person name="Bluhm B."/>
            <person name="Cannon C."/>
            <person name="Castanera R."/>
            <person name="Culley D."/>
            <person name="Daum C."/>
            <person name="Ezra D."/>
            <person name="Gonzalez J."/>
            <person name="Henrissat B."/>
            <person name="Kuo A."/>
            <person name="Liang C."/>
            <person name="Lipzen A."/>
            <person name="Lutzoni F."/>
            <person name="Magnuson J."/>
            <person name="Mondo S."/>
            <person name="Nolan M."/>
            <person name="Ohm R."/>
            <person name="Pangilinan J."/>
            <person name="Park H.-J."/>
            <person name="Ramirez L."/>
            <person name="Alfaro M."/>
            <person name="Sun H."/>
            <person name="Tritt A."/>
            <person name="Yoshinaga Y."/>
            <person name="Zwiers L.-H."/>
            <person name="Turgeon B."/>
            <person name="Goodwin S."/>
            <person name="Spatafora J."/>
            <person name="Crous P."/>
            <person name="Grigoriev I."/>
        </authorList>
    </citation>
    <scope>NUCLEOTIDE SEQUENCE</scope>
    <source>
        <strain evidence="2 4">CBS 304.34</strain>
    </source>
</reference>
<protein>
    <submittedName>
        <fullName evidence="2 4">Uncharacterized protein</fullName>
    </submittedName>
</protein>
<keyword evidence="3" id="KW-1185">Reference proteome</keyword>
<dbReference type="OrthoDB" id="5016343at2759"/>
<reference evidence="4" key="2">
    <citation type="submission" date="2020-04" db="EMBL/GenBank/DDBJ databases">
        <authorList>
            <consortium name="NCBI Genome Project"/>
        </authorList>
    </citation>
    <scope>NUCLEOTIDE SEQUENCE</scope>
    <source>
        <strain evidence="4">CBS 304.34</strain>
    </source>
</reference>
<dbReference type="EMBL" id="MU003706">
    <property type="protein sequence ID" value="KAF2806795.1"/>
    <property type="molecule type" value="Genomic_DNA"/>
</dbReference>
<sequence length="534" mass="57658">MASYKNLQDDAWSDIETQPRKSKDIPDKKLATDSLLDFKEPLKWHLRGLLLYTLGIFALLGWVYSGPSYDRWSRRVLRTGNLKVDQFYSGIASVAMFVPAAALVGQICLEFGLLHPFSIAHRTSVTAADLDRMIDTGPFSLLTVWKYSPARAASLATIMLIGTAIVPVSSLLLNVGWYSPQTHQHGVVGLPVLQPAEGLLSMSKTMGYSGSGPLVSTFDDKDFVLEMITDTHKGAIVSRRGGLSTADAELGPITTMNISFTQAVRYAGLVTLTWTSACEAANDEVHYAAALVDGKPSVNFTWPDGSTNTTTPGDMPIFMWTASPKTPSGIPLGGTTYIAQASLMRAYTPSPLSAAAGITDSPLPGVWISRVKCTPTMSWHVSACAAHDGRTMHNCTASPGSNTTALDTVALDALAGYMTAVPWLLYLRNDYTFRMTLEPFYVMPTTAHYARILGVLAESIAAVATAGYFGTATVPTVGEPPRAVYVVRVYVLFILLGLIYAVVGLSAADVWYSRAKRLPFRKATFLTIAYAVHG</sequence>
<evidence type="ECO:0000256" key="1">
    <source>
        <dbReference type="SAM" id="Phobius"/>
    </source>
</evidence>
<feature type="transmembrane region" description="Helical" evidence="1">
    <location>
        <begin position="448"/>
        <end position="469"/>
    </location>
</feature>
<feature type="transmembrane region" description="Helical" evidence="1">
    <location>
        <begin position="489"/>
        <end position="512"/>
    </location>
</feature>
<accession>A0A6A6YFF9</accession>
<dbReference type="RefSeq" id="XP_033573759.1">
    <property type="nucleotide sequence ID" value="XM_033716965.1"/>
</dbReference>
<dbReference type="AlphaFoldDB" id="A0A6A6YFF9"/>
<organism evidence="2">
    <name type="scientific">Mytilinidion resinicola</name>
    <dbReference type="NCBI Taxonomy" id="574789"/>
    <lineage>
        <taxon>Eukaryota</taxon>
        <taxon>Fungi</taxon>
        <taxon>Dikarya</taxon>
        <taxon>Ascomycota</taxon>
        <taxon>Pezizomycotina</taxon>
        <taxon>Dothideomycetes</taxon>
        <taxon>Pleosporomycetidae</taxon>
        <taxon>Mytilinidiales</taxon>
        <taxon>Mytilinidiaceae</taxon>
        <taxon>Mytilinidion</taxon>
    </lineage>
</organism>
<keyword evidence="1" id="KW-0812">Transmembrane</keyword>
<evidence type="ECO:0000313" key="3">
    <source>
        <dbReference type="Proteomes" id="UP000504636"/>
    </source>
</evidence>
<keyword evidence="1" id="KW-1133">Transmembrane helix</keyword>
<feature type="transmembrane region" description="Helical" evidence="1">
    <location>
        <begin position="155"/>
        <end position="178"/>
    </location>
</feature>
<feature type="non-terminal residue" evidence="2">
    <location>
        <position position="534"/>
    </location>
</feature>
<gene>
    <name evidence="2 4" type="ORF">BDZ99DRAFT_422004</name>
</gene>
<evidence type="ECO:0000313" key="4">
    <source>
        <dbReference type="RefSeq" id="XP_033573759.1"/>
    </source>
</evidence>
<keyword evidence="1" id="KW-0472">Membrane</keyword>
<evidence type="ECO:0000313" key="2">
    <source>
        <dbReference type="EMBL" id="KAF2806795.1"/>
    </source>
</evidence>
<proteinExistence type="predicted"/>